<name>A0A2S6NCF8_RHOGL</name>
<dbReference type="Pfam" id="PF19305">
    <property type="entry name" value="MmgE_PrpD_C"/>
    <property type="match status" value="1"/>
</dbReference>
<dbReference type="Proteomes" id="UP000239724">
    <property type="component" value="Unassembled WGS sequence"/>
</dbReference>
<evidence type="ECO:0000256" key="1">
    <source>
        <dbReference type="ARBA" id="ARBA00006174"/>
    </source>
</evidence>
<dbReference type="InterPro" id="IPR005656">
    <property type="entry name" value="MmgE_PrpD"/>
</dbReference>
<dbReference type="Gene3D" id="1.10.4100.10">
    <property type="entry name" value="2-methylcitrate dehydratase PrpD"/>
    <property type="match status" value="1"/>
</dbReference>
<comment type="similarity">
    <text evidence="1">Belongs to the PrpD family.</text>
</comment>
<evidence type="ECO:0000313" key="4">
    <source>
        <dbReference type="EMBL" id="PPQ32310.1"/>
    </source>
</evidence>
<dbReference type="SUPFAM" id="SSF103378">
    <property type="entry name" value="2-methylcitrate dehydratase PrpD"/>
    <property type="match status" value="1"/>
</dbReference>
<evidence type="ECO:0000259" key="3">
    <source>
        <dbReference type="Pfam" id="PF19305"/>
    </source>
</evidence>
<reference evidence="4 5" key="1">
    <citation type="journal article" date="2018" name="Arch. Microbiol.">
        <title>New insights into the metabolic potential of the phototrophic purple bacterium Rhodopila globiformis DSM 161(T) from its draft genome sequence and evidence for a vanadium-dependent nitrogenase.</title>
        <authorList>
            <person name="Imhoff J.F."/>
            <person name="Rahn T."/>
            <person name="Kunzel S."/>
            <person name="Neulinger S.C."/>
        </authorList>
    </citation>
    <scope>NUCLEOTIDE SEQUENCE [LARGE SCALE GENOMIC DNA]</scope>
    <source>
        <strain evidence="4 5">DSM 161</strain>
    </source>
</reference>
<dbReference type="PANTHER" id="PTHR16943:SF8">
    <property type="entry name" value="2-METHYLCITRATE DEHYDRATASE"/>
    <property type="match status" value="1"/>
</dbReference>
<dbReference type="OrthoDB" id="9795089at2"/>
<dbReference type="GO" id="GO:0016829">
    <property type="term" value="F:lyase activity"/>
    <property type="evidence" value="ECO:0007669"/>
    <property type="project" value="InterPro"/>
</dbReference>
<dbReference type="AlphaFoldDB" id="A0A2S6NCF8"/>
<comment type="caution">
    <text evidence="4">The sequence shown here is derived from an EMBL/GenBank/DDBJ whole genome shotgun (WGS) entry which is preliminary data.</text>
</comment>
<evidence type="ECO:0000259" key="2">
    <source>
        <dbReference type="Pfam" id="PF03972"/>
    </source>
</evidence>
<dbReference type="InterPro" id="IPR042183">
    <property type="entry name" value="MmgE/PrpD_sf_1"/>
</dbReference>
<dbReference type="InterPro" id="IPR042188">
    <property type="entry name" value="MmgE/PrpD_sf_2"/>
</dbReference>
<dbReference type="InterPro" id="IPR036148">
    <property type="entry name" value="MmgE/PrpD_sf"/>
</dbReference>
<dbReference type="PANTHER" id="PTHR16943">
    <property type="entry name" value="2-METHYLCITRATE DEHYDRATASE-RELATED"/>
    <property type="match status" value="1"/>
</dbReference>
<feature type="domain" description="MmgE/PrpD N-terminal" evidence="2">
    <location>
        <begin position="15"/>
        <end position="256"/>
    </location>
</feature>
<dbReference type="RefSeq" id="WP_104519803.1">
    <property type="nucleotide sequence ID" value="NZ_NHRY01000170.1"/>
</dbReference>
<dbReference type="Gene3D" id="3.30.1330.120">
    <property type="entry name" value="2-methylcitrate dehydratase PrpD"/>
    <property type="match status" value="1"/>
</dbReference>
<sequence length="458" mass="48001">MNAMIDAQAGKGLTQALADQARALRLADIPETVRTWARQCVLDTIGCTLAGASDPLVTILLAEMREQGGVAAATVIGRAGRLPVASATLVNGAASHALDFDDVNLAMPGHPSVAILPALLALAEEIGASGADVLTAFVAGYELQCRIGRTIAPGHYDGLGFHATATVGSFGAAAACAHLLGLGAEPFAMALGIAGTQAAGLKSMFGTMCKPLHAGKAAYHGLMAAKLAGRGFTSRTDVVECEQGFARTHSPDFNPERAFEAPPGGWWMTRNLFKYHASCYMTHAAIETARALREQHRFAPEQVERVDVRLEAACDRICNIPAPRTGLEAKFSLRLTTAMGLAGVDTSRLSSFSEAVAADPVLVGLRDKVALDFRAGIPNTFTETEVTLRDGARLRAQHDSGVPATDVAQQGQGLAAKFVALADPVLGNARGARLIEMVGRLDTLPDVRGIMRLCAGRD</sequence>
<dbReference type="EMBL" id="NHRY01000170">
    <property type="protein sequence ID" value="PPQ32310.1"/>
    <property type="molecule type" value="Genomic_DNA"/>
</dbReference>
<proteinExistence type="inferred from homology"/>
<gene>
    <name evidence="4" type="ORF">CCS01_15835</name>
</gene>
<keyword evidence="5" id="KW-1185">Reference proteome</keyword>
<dbReference type="InterPro" id="IPR045336">
    <property type="entry name" value="MmgE_PrpD_N"/>
</dbReference>
<feature type="domain" description="MmgE/PrpD C-terminal" evidence="3">
    <location>
        <begin position="276"/>
        <end position="442"/>
    </location>
</feature>
<protein>
    <recommendedName>
        <fullName evidence="6">MmgE/PrpD family protein</fullName>
    </recommendedName>
</protein>
<dbReference type="Pfam" id="PF03972">
    <property type="entry name" value="MmgE_PrpD_N"/>
    <property type="match status" value="1"/>
</dbReference>
<evidence type="ECO:0000313" key="5">
    <source>
        <dbReference type="Proteomes" id="UP000239724"/>
    </source>
</evidence>
<accession>A0A2S6NCF8</accession>
<dbReference type="InterPro" id="IPR045337">
    <property type="entry name" value="MmgE_PrpD_C"/>
</dbReference>
<organism evidence="4 5">
    <name type="scientific">Rhodopila globiformis</name>
    <name type="common">Rhodopseudomonas globiformis</name>
    <dbReference type="NCBI Taxonomy" id="1071"/>
    <lineage>
        <taxon>Bacteria</taxon>
        <taxon>Pseudomonadati</taxon>
        <taxon>Pseudomonadota</taxon>
        <taxon>Alphaproteobacteria</taxon>
        <taxon>Acetobacterales</taxon>
        <taxon>Acetobacteraceae</taxon>
        <taxon>Rhodopila</taxon>
    </lineage>
</organism>
<evidence type="ECO:0008006" key="6">
    <source>
        <dbReference type="Google" id="ProtNLM"/>
    </source>
</evidence>